<protein>
    <submittedName>
        <fullName evidence="1">Uncharacterized protein</fullName>
    </submittedName>
</protein>
<organism evidence="1 2">
    <name type="scientific">Rheinheimera phage vB_RspM_Barba19A</name>
    <dbReference type="NCBI Taxonomy" id="2565658"/>
    <lineage>
        <taxon>Viruses</taxon>
        <taxon>Duplodnaviria</taxon>
        <taxon>Heunggongvirae</taxon>
        <taxon>Uroviricota</taxon>
        <taxon>Caudoviricetes</taxon>
        <taxon>Barbavirus</taxon>
        <taxon>Barbavirus barba19A</taxon>
    </lineage>
</organism>
<dbReference type="Proteomes" id="UP000304203">
    <property type="component" value="Segment"/>
</dbReference>
<evidence type="ECO:0000313" key="2">
    <source>
        <dbReference type="Proteomes" id="UP000304203"/>
    </source>
</evidence>
<sequence length="135" mass="15797">MKYLNRFRQESSDAKYNAQKNLSGLTYYYDDDTMKYHKSRILSCNITHEGLLLGTVESFADYNGKRLYRPVIFNVLGQVIHRPLQIESCFNKSDKALASMWEELNKIDAVSHTKQAVIEQRDRDFKYATEFLEGL</sequence>
<keyword evidence="2" id="KW-1185">Reference proteome</keyword>
<name>A0A4P8NF66_9CAUD</name>
<evidence type="ECO:0000313" key="1">
    <source>
        <dbReference type="EMBL" id="QCQ61897.1"/>
    </source>
</evidence>
<dbReference type="EMBL" id="MK719730">
    <property type="protein sequence ID" value="QCQ61897.1"/>
    <property type="molecule type" value="Genomic_DNA"/>
</dbReference>
<accession>A0A4P8NF66</accession>
<gene>
    <name evidence="1" type="ORF">Barba19A_gp057</name>
</gene>
<reference evidence="1 2" key="1">
    <citation type="submission" date="2019-03" db="EMBL/GenBank/DDBJ databases">
        <title>Genomic and seasonal variations among aquatic phages infecting the Baltic Sea Gammaproteobacteria Rheinheimera sp. bal341.</title>
        <authorList>
            <person name="Nilsson E."/>
            <person name="Li K."/>
            <person name="Fridlund J."/>
            <person name="Sulcius S."/>
            <person name="Bunse C."/>
            <person name="Karlsson C.M.G."/>
            <person name="Lindh M."/>
            <person name="Lundin D."/>
            <person name="Pinhassi J."/>
            <person name="Holmfeldt K."/>
        </authorList>
    </citation>
    <scope>NUCLEOTIDE SEQUENCE [LARGE SCALE GENOMIC DNA]</scope>
</reference>
<proteinExistence type="predicted"/>